<dbReference type="Gene3D" id="3.40.190.10">
    <property type="entry name" value="Periplasmic binding protein-like II"/>
    <property type="match status" value="1"/>
</dbReference>
<protein>
    <submittedName>
        <fullName evidence="3">Tripartite-type tricarboxylate transporter receptor subunit TctC</fullName>
    </submittedName>
</protein>
<feature type="chain" id="PRO_5030763257" evidence="2">
    <location>
        <begin position="25"/>
        <end position="322"/>
    </location>
</feature>
<name>A0A7Y9IR86_9BURK</name>
<keyword evidence="3" id="KW-0675">Receptor</keyword>
<reference evidence="3 4" key="1">
    <citation type="submission" date="2020-07" db="EMBL/GenBank/DDBJ databases">
        <title>Genomic Encyclopedia of Type Strains, Phase IV (KMG-V): Genome sequencing to study the core and pangenomes of soil and plant-associated prokaryotes.</title>
        <authorList>
            <person name="Whitman W."/>
        </authorList>
    </citation>
    <scope>NUCLEOTIDE SEQUENCE [LARGE SCALE GENOMIC DNA]</scope>
    <source>
        <strain evidence="3 4">SAS40</strain>
    </source>
</reference>
<dbReference type="Pfam" id="PF03401">
    <property type="entry name" value="TctC"/>
    <property type="match status" value="1"/>
</dbReference>
<proteinExistence type="inferred from homology"/>
<evidence type="ECO:0000313" key="4">
    <source>
        <dbReference type="Proteomes" id="UP000542125"/>
    </source>
</evidence>
<comment type="similarity">
    <text evidence="1">Belongs to the UPF0065 (bug) family.</text>
</comment>
<organism evidence="3 4">
    <name type="scientific">Pigmentiphaga litoralis</name>
    <dbReference type="NCBI Taxonomy" id="516702"/>
    <lineage>
        <taxon>Bacteria</taxon>
        <taxon>Pseudomonadati</taxon>
        <taxon>Pseudomonadota</taxon>
        <taxon>Betaproteobacteria</taxon>
        <taxon>Burkholderiales</taxon>
        <taxon>Alcaligenaceae</taxon>
        <taxon>Pigmentiphaga</taxon>
    </lineage>
</organism>
<dbReference type="PANTHER" id="PTHR42928">
    <property type="entry name" value="TRICARBOXYLATE-BINDING PROTEIN"/>
    <property type="match status" value="1"/>
</dbReference>
<dbReference type="Gene3D" id="3.40.190.150">
    <property type="entry name" value="Bordetella uptake gene, domain 1"/>
    <property type="match status" value="1"/>
</dbReference>
<dbReference type="InterPro" id="IPR042100">
    <property type="entry name" value="Bug_dom1"/>
</dbReference>
<keyword evidence="4" id="KW-1185">Reference proteome</keyword>
<dbReference type="InterPro" id="IPR005064">
    <property type="entry name" value="BUG"/>
</dbReference>
<evidence type="ECO:0000256" key="1">
    <source>
        <dbReference type="ARBA" id="ARBA00006987"/>
    </source>
</evidence>
<dbReference type="PIRSF" id="PIRSF017082">
    <property type="entry name" value="YflP"/>
    <property type="match status" value="1"/>
</dbReference>
<keyword evidence="2" id="KW-0732">Signal</keyword>
<evidence type="ECO:0000256" key="2">
    <source>
        <dbReference type="SAM" id="SignalP"/>
    </source>
</evidence>
<gene>
    <name evidence="3" type="ORF">FHW18_000799</name>
</gene>
<dbReference type="Proteomes" id="UP000542125">
    <property type="component" value="Unassembled WGS sequence"/>
</dbReference>
<sequence>MRCTRRSFLGASAVLLSGLPPVRAAAPPSRLRLLVAGPAGGAVDVAARLAADQLKESGYLAIVENHAGAAGQIAVEMLARAPADGGTVLVTPPGVFTIFPHIYPRLPYRTADFSGVGTLCGYQFALAVGPAVKADTVPGFLDWARTRPEQASYGTPGAGTEPHFIGTELERLSGVKLAHVPYRGGAQAINDLAGGHLPAVISAVPNLVAQHQAGKIRVLATTGSHRSDFLPAVPTIGEAGYPQITGDLFYGVFASAKVPGDTLAGLSLAFARAAQATAFRDGLRRMSLEPMTLSRPDLAATMSAMSDKWAAVVKRSGFNPET</sequence>
<accession>A0A7Y9IR86</accession>
<feature type="signal peptide" evidence="2">
    <location>
        <begin position="1"/>
        <end position="24"/>
    </location>
</feature>
<dbReference type="EMBL" id="JACBYR010000001">
    <property type="protein sequence ID" value="NYE81528.1"/>
    <property type="molecule type" value="Genomic_DNA"/>
</dbReference>
<dbReference type="PANTHER" id="PTHR42928:SF5">
    <property type="entry name" value="BLR1237 PROTEIN"/>
    <property type="match status" value="1"/>
</dbReference>
<dbReference type="RefSeq" id="WP_179583597.1">
    <property type="nucleotide sequence ID" value="NZ_JACBYR010000001.1"/>
</dbReference>
<dbReference type="AlphaFoldDB" id="A0A7Y9IR86"/>
<evidence type="ECO:0000313" key="3">
    <source>
        <dbReference type="EMBL" id="NYE81528.1"/>
    </source>
</evidence>
<comment type="caution">
    <text evidence="3">The sequence shown here is derived from an EMBL/GenBank/DDBJ whole genome shotgun (WGS) entry which is preliminary data.</text>
</comment>